<accession>A0A0G1W261</accession>
<sequence>MRTTQYIIYRKGQSNSFNSLGAIGTVTAPKEADAVAIAEYRFDCYNGQYLEARPWSHCGVRDQETALKGNDLLMVAIDQDIGRLRELDNGSLARQEVKNLAAKIASKVAYLAELVTEYRR</sequence>
<dbReference type="EMBL" id="LCQD01000008">
    <property type="protein sequence ID" value="KKW12836.1"/>
    <property type="molecule type" value="Genomic_DNA"/>
</dbReference>
<organism evidence="1 2">
    <name type="scientific">Candidatus Gottesmanbacteria bacterium GW2011_GWB1_49_7</name>
    <dbReference type="NCBI Taxonomy" id="1618448"/>
    <lineage>
        <taxon>Bacteria</taxon>
        <taxon>Candidatus Gottesmaniibacteriota</taxon>
    </lineage>
</organism>
<evidence type="ECO:0000313" key="2">
    <source>
        <dbReference type="Proteomes" id="UP000034588"/>
    </source>
</evidence>
<comment type="caution">
    <text evidence="1">The sequence shown here is derived from an EMBL/GenBank/DDBJ whole genome shotgun (WGS) entry which is preliminary data.</text>
</comment>
<name>A0A0G1W261_9BACT</name>
<reference evidence="1 2" key="1">
    <citation type="journal article" date="2015" name="Nature">
        <title>rRNA introns, odd ribosomes, and small enigmatic genomes across a large radiation of phyla.</title>
        <authorList>
            <person name="Brown C.T."/>
            <person name="Hug L.A."/>
            <person name="Thomas B.C."/>
            <person name="Sharon I."/>
            <person name="Castelle C.J."/>
            <person name="Singh A."/>
            <person name="Wilkins M.J."/>
            <person name="Williams K.H."/>
            <person name="Banfield J.F."/>
        </authorList>
    </citation>
    <scope>NUCLEOTIDE SEQUENCE [LARGE SCALE GENOMIC DNA]</scope>
</reference>
<proteinExistence type="predicted"/>
<gene>
    <name evidence="1" type="ORF">UY48_C0008G0011</name>
</gene>
<dbReference type="AlphaFoldDB" id="A0A0G1W261"/>
<protein>
    <submittedName>
        <fullName evidence="1">Uncharacterized protein</fullName>
    </submittedName>
</protein>
<dbReference type="Proteomes" id="UP000034588">
    <property type="component" value="Unassembled WGS sequence"/>
</dbReference>
<evidence type="ECO:0000313" key="1">
    <source>
        <dbReference type="EMBL" id="KKW12836.1"/>
    </source>
</evidence>